<dbReference type="InterPro" id="IPR010065">
    <property type="entry name" value="AA_ABC_transptr_permease_3TM"/>
</dbReference>
<evidence type="ECO:0000256" key="8">
    <source>
        <dbReference type="ARBA" id="ARBA00023136"/>
    </source>
</evidence>
<comment type="caution">
    <text evidence="11">The sequence shown here is derived from an EMBL/GenBank/DDBJ whole genome shotgun (WGS) entry which is preliminary data.</text>
</comment>
<feature type="transmembrane region" description="Helical" evidence="9">
    <location>
        <begin position="96"/>
        <end position="116"/>
    </location>
</feature>
<dbReference type="InterPro" id="IPR043429">
    <property type="entry name" value="ArtM/GltK/GlnP/TcyL/YhdX-like"/>
</dbReference>
<feature type="transmembrane region" description="Helical" evidence="9">
    <location>
        <begin position="128"/>
        <end position="153"/>
    </location>
</feature>
<dbReference type="PROSITE" id="PS50928">
    <property type="entry name" value="ABC_TM1"/>
    <property type="match status" value="1"/>
</dbReference>
<evidence type="ECO:0000256" key="7">
    <source>
        <dbReference type="ARBA" id="ARBA00022989"/>
    </source>
</evidence>
<keyword evidence="7 9" id="KW-1133">Transmembrane helix</keyword>
<dbReference type="RefSeq" id="WP_193909162.1">
    <property type="nucleotide sequence ID" value="NZ_JADEXG010000042.1"/>
</dbReference>
<feature type="transmembrane region" description="Helical" evidence="9">
    <location>
        <begin position="307"/>
        <end position="325"/>
    </location>
</feature>
<reference evidence="11" key="1">
    <citation type="submission" date="2020-10" db="EMBL/GenBank/DDBJ databases">
        <authorList>
            <person name="Castelo-Branco R."/>
            <person name="Eusebio N."/>
            <person name="Adriana R."/>
            <person name="Vieira A."/>
            <person name="Brugerolle De Fraissinette N."/>
            <person name="Rezende De Castro R."/>
            <person name="Schneider M.P."/>
            <person name="Vasconcelos V."/>
            <person name="Leao P.N."/>
        </authorList>
    </citation>
    <scope>NUCLEOTIDE SEQUENCE</scope>
    <source>
        <strain evidence="11">LEGE 07310</strain>
    </source>
</reference>
<dbReference type="NCBIfam" id="TIGR01726">
    <property type="entry name" value="HEQRo_perm_3TM"/>
    <property type="match status" value="1"/>
</dbReference>
<feature type="transmembrane region" description="Helical" evidence="9">
    <location>
        <begin position="21"/>
        <end position="42"/>
    </location>
</feature>
<evidence type="ECO:0000256" key="9">
    <source>
        <dbReference type="RuleBase" id="RU363032"/>
    </source>
</evidence>
<dbReference type="SUPFAM" id="SSF161098">
    <property type="entry name" value="MetI-like"/>
    <property type="match status" value="1"/>
</dbReference>
<evidence type="ECO:0000256" key="5">
    <source>
        <dbReference type="ARBA" id="ARBA00022692"/>
    </source>
</evidence>
<dbReference type="Pfam" id="PF00528">
    <property type="entry name" value="BPD_transp_1"/>
    <property type="match status" value="1"/>
</dbReference>
<dbReference type="GO" id="GO:0043190">
    <property type="term" value="C:ATP-binding cassette (ABC) transporter complex"/>
    <property type="evidence" value="ECO:0007669"/>
    <property type="project" value="InterPro"/>
</dbReference>
<dbReference type="CDD" id="cd06261">
    <property type="entry name" value="TM_PBP2"/>
    <property type="match status" value="1"/>
</dbReference>
<protein>
    <submittedName>
        <fullName evidence="11">ABC transporter permease subunit</fullName>
    </submittedName>
</protein>
<dbReference type="GO" id="GO:0006865">
    <property type="term" value="P:amino acid transport"/>
    <property type="evidence" value="ECO:0007669"/>
    <property type="project" value="UniProtKB-KW"/>
</dbReference>
<evidence type="ECO:0000256" key="2">
    <source>
        <dbReference type="ARBA" id="ARBA00010072"/>
    </source>
</evidence>
<dbReference type="Proteomes" id="UP000636505">
    <property type="component" value="Unassembled WGS sequence"/>
</dbReference>
<keyword evidence="5 9" id="KW-0812">Transmembrane</keyword>
<dbReference type="Gene3D" id="1.10.3720.10">
    <property type="entry name" value="MetI-like"/>
    <property type="match status" value="2"/>
</dbReference>
<organism evidence="11 12">
    <name type="scientific">Vasconcelosia minhoensis LEGE 07310</name>
    <dbReference type="NCBI Taxonomy" id="915328"/>
    <lineage>
        <taxon>Bacteria</taxon>
        <taxon>Bacillati</taxon>
        <taxon>Cyanobacteriota</taxon>
        <taxon>Cyanophyceae</taxon>
        <taxon>Nodosilineales</taxon>
        <taxon>Cymatolegaceae</taxon>
        <taxon>Vasconcelosia</taxon>
        <taxon>Vasconcelosia minhoensis</taxon>
    </lineage>
</organism>
<evidence type="ECO:0000256" key="6">
    <source>
        <dbReference type="ARBA" id="ARBA00022970"/>
    </source>
</evidence>
<evidence type="ECO:0000256" key="3">
    <source>
        <dbReference type="ARBA" id="ARBA00022448"/>
    </source>
</evidence>
<evidence type="ECO:0000259" key="10">
    <source>
        <dbReference type="PROSITE" id="PS50928"/>
    </source>
</evidence>
<dbReference type="PANTHER" id="PTHR30614">
    <property type="entry name" value="MEMBRANE COMPONENT OF AMINO ACID ABC TRANSPORTER"/>
    <property type="match status" value="1"/>
</dbReference>
<keyword evidence="6" id="KW-0029">Amino-acid transport</keyword>
<dbReference type="AlphaFoldDB" id="A0A8J7DMI8"/>
<sequence>MTRTSSKRITGWRALLRDARFWQIAFQVIVVIGVVIAFSYLASNLQRNMARSGIDFGFSFLQNPAGFAIGETMLSYRAQDAYSKAIQAGIVNSLRVMIVGIVLATVVGVTAGVASFSDNWLLYKISRIYVGLVRNIPLLLQLLFWYLAVFFGLPQPANQIVLPTQGLSWVTLSNRGVYLPSPAFTAETWTGAILLILALLVGGLMLRSFNALRSGSLPPDLGGWAARIGHVAVILLILVIEYFLLFSNSAEDQLFFKGAVLALFSSARGIWIVVLMLSAIPIALLFKWRNYALVEQGETGRKQTIGLVILAVVDLAILLFALGWKTPEVLESGGVTGGLRLTLEYSALVTGLVFYTGAFIAEIVRAGIQSVSKGQWEAARALGLNSGKAMRLVVFPQALRVIIPPLNSEFMNLAKNSSLALAVGYPDLYSVATTTFNQTGRPIEVFVVMMGTFLVINLLISLNMNQLNNLVQFKER</sequence>
<evidence type="ECO:0000256" key="4">
    <source>
        <dbReference type="ARBA" id="ARBA00022475"/>
    </source>
</evidence>
<feature type="transmembrane region" description="Helical" evidence="9">
    <location>
        <begin position="224"/>
        <end position="246"/>
    </location>
</feature>
<accession>A0A8J7DMI8</accession>
<evidence type="ECO:0000256" key="1">
    <source>
        <dbReference type="ARBA" id="ARBA00004651"/>
    </source>
</evidence>
<feature type="transmembrane region" description="Helical" evidence="9">
    <location>
        <begin position="266"/>
        <end position="286"/>
    </location>
</feature>
<dbReference type="EMBL" id="JADEXG010000042">
    <property type="protein sequence ID" value="MBE9078876.1"/>
    <property type="molecule type" value="Genomic_DNA"/>
</dbReference>
<dbReference type="InterPro" id="IPR000515">
    <property type="entry name" value="MetI-like"/>
</dbReference>
<feature type="domain" description="ABC transmembrane type-1" evidence="10">
    <location>
        <begin position="90"/>
        <end position="464"/>
    </location>
</feature>
<keyword evidence="4" id="KW-1003">Cell membrane</keyword>
<keyword evidence="8 9" id="KW-0472">Membrane</keyword>
<dbReference type="PANTHER" id="PTHR30614:SF37">
    <property type="entry name" value="AMINO-ACID ABC TRANSPORTER PERMEASE PROTEIN YHDX-RELATED"/>
    <property type="match status" value="1"/>
</dbReference>
<keyword evidence="3 9" id="KW-0813">Transport</keyword>
<dbReference type="InterPro" id="IPR035906">
    <property type="entry name" value="MetI-like_sf"/>
</dbReference>
<feature type="transmembrane region" description="Helical" evidence="9">
    <location>
        <begin position="445"/>
        <end position="464"/>
    </location>
</feature>
<dbReference type="GO" id="GO:0022857">
    <property type="term" value="F:transmembrane transporter activity"/>
    <property type="evidence" value="ECO:0007669"/>
    <property type="project" value="InterPro"/>
</dbReference>
<evidence type="ECO:0000313" key="12">
    <source>
        <dbReference type="Proteomes" id="UP000636505"/>
    </source>
</evidence>
<gene>
    <name evidence="11" type="ORF">IQ241_16515</name>
</gene>
<keyword evidence="12" id="KW-1185">Reference proteome</keyword>
<feature type="transmembrane region" description="Helical" evidence="9">
    <location>
        <begin position="345"/>
        <end position="364"/>
    </location>
</feature>
<evidence type="ECO:0000313" key="11">
    <source>
        <dbReference type="EMBL" id="MBE9078876.1"/>
    </source>
</evidence>
<proteinExistence type="inferred from homology"/>
<name>A0A8J7DMI8_9CYAN</name>
<feature type="transmembrane region" description="Helical" evidence="9">
    <location>
        <begin position="189"/>
        <end position="212"/>
    </location>
</feature>
<comment type="subcellular location">
    <subcellularLocation>
        <location evidence="1 9">Cell membrane</location>
        <topology evidence="1 9">Multi-pass membrane protein</topology>
    </subcellularLocation>
</comment>
<comment type="similarity">
    <text evidence="2">Belongs to the binding-protein-dependent transport system permease family. HisMQ subfamily.</text>
</comment>